<reference evidence="2 3" key="1">
    <citation type="journal article" date="2010" name="Science">
        <title>Genomic comparison of the ants Camponotus floridanus and Harpegnathos saltator.</title>
        <authorList>
            <person name="Bonasio R."/>
            <person name="Zhang G."/>
            <person name="Ye C."/>
            <person name="Mutti N.S."/>
            <person name="Fang X."/>
            <person name="Qin N."/>
            <person name="Donahue G."/>
            <person name="Yang P."/>
            <person name="Li Q."/>
            <person name="Li C."/>
            <person name="Zhang P."/>
            <person name="Huang Z."/>
            <person name="Berger S.L."/>
            <person name="Reinberg D."/>
            <person name="Wang J."/>
            <person name="Liebig J."/>
        </authorList>
    </citation>
    <scope>NUCLEOTIDE SEQUENCE [LARGE SCALE GENOMIC DNA]</scope>
    <source>
        <strain evidence="3">C129</strain>
    </source>
</reference>
<proteinExistence type="predicted"/>
<dbReference type="InParanoid" id="E2AVL5"/>
<dbReference type="AlphaFoldDB" id="E2AVL5"/>
<gene>
    <name evidence="2" type="ORF">EAG_13846</name>
</gene>
<feature type="compositionally biased region" description="Polar residues" evidence="1">
    <location>
        <begin position="9"/>
        <end position="23"/>
    </location>
</feature>
<organism evidence="3">
    <name type="scientific">Camponotus floridanus</name>
    <name type="common">Florida carpenter ant</name>
    <dbReference type="NCBI Taxonomy" id="104421"/>
    <lineage>
        <taxon>Eukaryota</taxon>
        <taxon>Metazoa</taxon>
        <taxon>Ecdysozoa</taxon>
        <taxon>Arthropoda</taxon>
        <taxon>Hexapoda</taxon>
        <taxon>Insecta</taxon>
        <taxon>Pterygota</taxon>
        <taxon>Neoptera</taxon>
        <taxon>Endopterygota</taxon>
        <taxon>Hymenoptera</taxon>
        <taxon>Apocrita</taxon>
        <taxon>Aculeata</taxon>
        <taxon>Formicoidea</taxon>
        <taxon>Formicidae</taxon>
        <taxon>Formicinae</taxon>
        <taxon>Camponotus</taxon>
    </lineage>
</organism>
<dbReference type="EMBL" id="GL443122">
    <property type="protein sequence ID" value="EFN62531.1"/>
    <property type="molecule type" value="Genomic_DNA"/>
</dbReference>
<evidence type="ECO:0000313" key="2">
    <source>
        <dbReference type="EMBL" id="EFN62531.1"/>
    </source>
</evidence>
<sequence>MISGDVMQTEMSQASRSIATGQISRAKRTREKVKKRQEEGNEERRADMGDRAEEVRNYRETSALLVCCSGSRLYFQQCVTRHALTPAVYFCNMNRLKEPEILSCNMLHFANQNNIVRITCNNRLWSVFRILTRDVYECSPMLSKSDNPMQSHDEVAYLFRDAEISDFVPLELPATAPRFPVVFEAFFQGRALMYNLRALKEAKTAGKWTPVRANWQQNNLQFGKALNSDRVSSCTRRNTKITRRIFQKKRAQDGSRHHRALTSSEVEDVRPVQAGPSLQAFIWEAGRDPLSGSVPANIARRPSYYIEAIRTQLLRVGKAERISISTRVAFEFAEWLKTLQFYGVFLNAMRAAAPLYTMIPIYSTVRLDRRISEPPHEESCWRYSTNKIFKLSLNEEFKLADDKM</sequence>
<keyword evidence="3" id="KW-1185">Reference proteome</keyword>
<feature type="region of interest" description="Disordered" evidence="1">
    <location>
        <begin position="1"/>
        <end position="50"/>
    </location>
</feature>
<dbReference type="Proteomes" id="UP000000311">
    <property type="component" value="Unassembled WGS sequence"/>
</dbReference>
<feature type="compositionally biased region" description="Basic residues" evidence="1">
    <location>
        <begin position="25"/>
        <end position="35"/>
    </location>
</feature>
<evidence type="ECO:0000256" key="1">
    <source>
        <dbReference type="SAM" id="MobiDB-lite"/>
    </source>
</evidence>
<protein>
    <submittedName>
        <fullName evidence="2">Uncharacterized protein</fullName>
    </submittedName>
</protein>
<accession>E2AVL5</accession>
<evidence type="ECO:0000313" key="3">
    <source>
        <dbReference type="Proteomes" id="UP000000311"/>
    </source>
</evidence>
<feature type="compositionally biased region" description="Basic and acidic residues" evidence="1">
    <location>
        <begin position="36"/>
        <end position="50"/>
    </location>
</feature>
<name>E2AVL5_CAMFO</name>